<reference evidence="8" key="1">
    <citation type="journal article" date="2020" name="mSystems">
        <title>Genome- and Community-Level Interaction Insights into Carbon Utilization and Element Cycling Functions of Hydrothermarchaeota in Hydrothermal Sediment.</title>
        <authorList>
            <person name="Zhou Z."/>
            <person name="Liu Y."/>
            <person name="Xu W."/>
            <person name="Pan J."/>
            <person name="Luo Z.H."/>
            <person name="Li M."/>
        </authorList>
    </citation>
    <scope>NUCLEOTIDE SEQUENCE [LARGE SCALE GENOMIC DNA]</scope>
    <source>
        <strain evidence="8">HyVt-102</strain>
    </source>
</reference>
<feature type="binding site" evidence="6">
    <location>
        <begin position="29"/>
        <end position="36"/>
    </location>
    <ligand>
        <name>ATP</name>
        <dbReference type="ChEBI" id="CHEBI:30616"/>
    </ligand>
</feature>
<dbReference type="GO" id="GO:0000731">
    <property type="term" value="P:DNA synthesis involved in DNA repair"/>
    <property type="evidence" value="ECO:0007669"/>
    <property type="project" value="TreeGrafter"/>
</dbReference>
<dbReference type="AlphaFoldDB" id="A0A7C0ZHT1"/>
<dbReference type="NCBIfam" id="TIGR00611">
    <property type="entry name" value="recf"/>
    <property type="match status" value="1"/>
</dbReference>
<dbReference type="GO" id="GO:0009432">
    <property type="term" value="P:SOS response"/>
    <property type="evidence" value="ECO:0007669"/>
    <property type="project" value="UniProtKB-UniRule"/>
</dbReference>
<dbReference type="Gene3D" id="1.20.1050.90">
    <property type="entry name" value="RecF/RecN/SMC, N-terminal domain"/>
    <property type="match status" value="1"/>
</dbReference>
<comment type="similarity">
    <text evidence="6">Belongs to the RecF family.</text>
</comment>
<dbReference type="Proteomes" id="UP000885847">
    <property type="component" value="Unassembled WGS sequence"/>
</dbReference>
<dbReference type="InterPro" id="IPR027417">
    <property type="entry name" value="P-loop_NTPase"/>
</dbReference>
<dbReference type="HAMAP" id="MF_00365">
    <property type="entry name" value="RecF"/>
    <property type="match status" value="1"/>
</dbReference>
<dbReference type="InterPro" id="IPR041685">
    <property type="entry name" value="AAA_GajA/Old/RecF-like"/>
</dbReference>
<comment type="subcellular location">
    <subcellularLocation>
        <location evidence="6">Cytoplasm</location>
    </subcellularLocation>
</comment>
<keyword evidence="6" id="KW-0742">SOS response</keyword>
<dbReference type="GO" id="GO:0003697">
    <property type="term" value="F:single-stranded DNA binding"/>
    <property type="evidence" value="ECO:0007669"/>
    <property type="project" value="UniProtKB-UniRule"/>
</dbReference>
<protein>
    <recommendedName>
        <fullName evidence="6">DNA replication and repair protein RecF</fullName>
    </recommendedName>
</protein>
<proteinExistence type="inferred from homology"/>
<evidence type="ECO:0000256" key="5">
    <source>
        <dbReference type="ARBA" id="ARBA00023125"/>
    </source>
</evidence>
<comment type="caution">
    <text evidence="8">The sequence shown here is derived from an EMBL/GenBank/DDBJ whole genome shotgun (WGS) entry which is preliminary data.</text>
</comment>
<dbReference type="PANTHER" id="PTHR32182:SF0">
    <property type="entry name" value="DNA REPLICATION AND REPAIR PROTEIN RECF"/>
    <property type="match status" value="1"/>
</dbReference>
<evidence type="ECO:0000259" key="7">
    <source>
        <dbReference type="Pfam" id="PF13175"/>
    </source>
</evidence>
<name>A0A7C0ZHT1_UNCW3</name>
<evidence type="ECO:0000256" key="2">
    <source>
        <dbReference type="ARBA" id="ARBA00022705"/>
    </source>
</evidence>
<sequence length="356" mass="41333">MIHSIYLKNFRNFPDILFSPPDGISILTGENGTGKTSLLEGIYFASRFESFRTSDDRDMIREGTQGFFIRCECRSTMIEIGYNGSRKKVKKNGVFYRSYFPLIGEIPVVIFLPEDIFLVSGAPEIKRRFLDTTMGIISYEYREVLKEYRQALKHRNNVIKKIREGIENRDSLNIWNRMLSEKGSFLIQQRENFINSLLPIVREIFGRFSDRKIALRYVNHSEIGEEYLKKLELNLDKELAAGYTLYGPHRDSIEILMDGVEASSYASYGYQRLIAFSLRIAETEIIKREKEQTPVVLVDEVINELDNRNRKIFLQVLENYPQTIIATVTSSFANFEKCSIFKLEKVNEATEIGRIT</sequence>
<keyword evidence="2 6" id="KW-0235">DNA replication</keyword>
<dbReference type="GO" id="GO:0006302">
    <property type="term" value="P:double-strand break repair"/>
    <property type="evidence" value="ECO:0007669"/>
    <property type="project" value="TreeGrafter"/>
</dbReference>
<keyword evidence="5 6" id="KW-0238">DNA-binding</keyword>
<keyword evidence="4 6" id="KW-0067">ATP-binding</keyword>
<dbReference type="EMBL" id="DQWE01000261">
    <property type="protein sequence ID" value="HDI83223.1"/>
    <property type="molecule type" value="Genomic_DNA"/>
</dbReference>
<comment type="function">
    <text evidence="6">The RecF protein is involved in DNA metabolism; it is required for DNA replication and normal SOS inducibility. RecF binds preferentially to single-stranded, linear DNA. It also seems to bind ATP.</text>
</comment>
<keyword evidence="1 6" id="KW-0963">Cytoplasm</keyword>
<dbReference type="Pfam" id="PF13175">
    <property type="entry name" value="AAA_15"/>
    <property type="match status" value="1"/>
</dbReference>
<dbReference type="Gene3D" id="3.40.50.300">
    <property type="entry name" value="P-loop containing nucleotide triphosphate hydrolases"/>
    <property type="match status" value="1"/>
</dbReference>
<dbReference type="GO" id="GO:0005524">
    <property type="term" value="F:ATP binding"/>
    <property type="evidence" value="ECO:0007669"/>
    <property type="project" value="UniProtKB-UniRule"/>
</dbReference>
<keyword evidence="6" id="KW-0227">DNA damage</keyword>
<organism evidence="8">
    <name type="scientific">candidate division WOR-3 bacterium</name>
    <dbReference type="NCBI Taxonomy" id="2052148"/>
    <lineage>
        <taxon>Bacteria</taxon>
        <taxon>Bacteria division WOR-3</taxon>
    </lineage>
</organism>
<dbReference type="GO" id="GO:0005737">
    <property type="term" value="C:cytoplasm"/>
    <property type="evidence" value="ECO:0007669"/>
    <property type="project" value="UniProtKB-SubCell"/>
</dbReference>
<evidence type="ECO:0000256" key="3">
    <source>
        <dbReference type="ARBA" id="ARBA00022741"/>
    </source>
</evidence>
<dbReference type="InterPro" id="IPR001238">
    <property type="entry name" value="DNA-binding_RecF"/>
</dbReference>
<dbReference type="PANTHER" id="PTHR32182">
    <property type="entry name" value="DNA REPLICATION AND REPAIR PROTEIN RECF"/>
    <property type="match status" value="1"/>
</dbReference>
<keyword evidence="6" id="KW-0234">DNA repair</keyword>
<keyword evidence="3 6" id="KW-0547">Nucleotide-binding</keyword>
<dbReference type="InterPro" id="IPR042174">
    <property type="entry name" value="RecF_2"/>
</dbReference>
<evidence type="ECO:0000256" key="6">
    <source>
        <dbReference type="HAMAP-Rule" id="MF_00365"/>
    </source>
</evidence>
<evidence type="ECO:0000256" key="4">
    <source>
        <dbReference type="ARBA" id="ARBA00022840"/>
    </source>
</evidence>
<dbReference type="GO" id="GO:0006260">
    <property type="term" value="P:DNA replication"/>
    <property type="evidence" value="ECO:0007669"/>
    <property type="project" value="UniProtKB-UniRule"/>
</dbReference>
<feature type="domain" description="Endonuclease GajA/Old nuclease/RecF-like AAA" evidence="7">
    <location>
        <begin position="1"/>
        <end position="298"/>
    </location>
</feature>
<accession>A0A7C0ZHT1</accession>
<evidence type="ECO:0000313" key="8">
    <source>
        <dbReference type="EMBL" id="HDI83223.1"/>
    </source>
</evidence>
<gene>
    <name evidence="6" type="primary">recF</name>
    <name evidence="8" type="ORF">ENF18_05480</name>
</gene>
<dbReference type="SUPFAM" id="SSF52540">
    <property type="entry name" value="P-loop containing nucleoside triphosphate hydrolases"/>
    <property type="match status" value="1"/>
</dbReference>
<evidence type="ECO:0000256" key="1">
    <source>
        <dbReference type="ARBA" id="ARBA00022490"/>
    </source>
</evidence>